<dbReference type="STRING" id="1514904.SU32_12180"/>
<sequence>MRPRVLFGYVRGFKNFANVSGEVDTGSPPGNVTEQKAQIVFINLEMNCEMLILVSHGVK</sequence>
<reference evidence="1 2" key="1">
    <citation type="submission" date="2015-01" db="EMBL/GenBank/DDBJ databases">
        <title>Ahrensia donghaiensis sp. nov., a novel dimethylsulphoniopropionate-cleavage bacterium isolated from seawater and emended descriptions of the genus Ahrensia and Ahrensia kielensis.</title>
        <authorList>
            <person name="Liu J."/>
        </authorList>
    </citation>
    <scope>NUCLEOTIDE SEQUENCE [LARGE SCALE GENOMIC DNA]</scope>
    <source>
        <strain evidence="1 2">LZD062</strain>
    </source>
</reference>
<dbReference type="EMBL" id="JXMU01000017">
    <property type="protein sequence ID" value="KPB00764.1"/>
    <property type="molecule type" value="Genomic_DNA"/>
</dbReference>
<dbReference type="AlphaFoldDB" id="A0A0N0VL85"/>
<evidence type="ECO:0000313" key="2">
    <source>
        <dbReference type="Proteomes" id="UP000038011"/>
    </source>
</evidence>
<protein>
    <submittedName>
        <fullName evidence="1">Uncharacterized protein</fullName>
    </submittedName>
</protein>
<keyword evidence="2" id="KW-1185">Reference proteome</keyword>
<organism evidence="1 2">
    <name type="scientific">Ahrensia marina</name>
    <dbReference type="NCBI Taxonomy" id="1514904"/>
    <lineage>
        <taxon>Bacteria</taxon>
        <taxon>Pseudomonadati</taxon>
        <taxon>Pseudomonadota</taxon>
        <taxon>Alphaproteobacteria</taxon>
        <taxon>Hyphomicrobiales</taxon>
        <taxon>Ahrensiaceae</taxon>
        <taxon>Ahrensia</taxon>
    </lineage>
</organism>
<name>A0A0N0VL85_9HYPH</name>
<proteinExistence type="predicted"/>
<gene>
    <name evidence="1" type="ORF">SU32_12180</name>
</gene>
<evidence type="ECO:0000313" key="1">
    <source>
        <dbReference type="EMBL" id="KPB00764.1"/>
    </source>
</evidence>
<accession>A0A0N0VL85</accession>
<dbReference type="PATRIC" id="fig|1514904.3.peg.1282"/>
<comment type="caution">
    <text evidence="1">The sequence shown here is derived from an EMBL/GenBank/DDBJ whole genome shotgun (WGS) entry which is preliminary data.</text>
</comment>
<dbReference type="Proteomes" id="UP000038011">
    <property type="component" value="Unassembled WGS sequence"/>
</dbReference>